<reference evidence="3 4" key="1">
    <citation type="submission" date="2018-06" db="EMBL/GenBank/DDBJ databases">
        <authorList>
            <consortium name="Pathogen Informatics"/>
            <person name="Doyle S."/>
        </authorList>
    </citation>
    <scope>NUCLEOTIDE SEQUENCE [LARGE SCALE GENOMIC DNA]</scope>
    <source>
        <strain evidence="3 4">NCTC10254</strain>
    </source>
</reference>
<evidence type="ECO:0000313" key="3">
    <source>
        <dbReference type="EMBL" id="SPW24427.1"/>
    </source>
</evidence>
<accession>A0A8B4H1Y7</accession>
<keyword evidence="2" id="KW-0472">Membrane</keyword>
<evidence type="ECO:0000256" key="2">
    <source>
        <dbReference type="SAM" id="Phobius"/>
    </source>
</evidence>
<dbReference type="RefSeq" id="WP_005526792.1">
    <property type="nucleotide sequence ID" value="NZ_CP050134.2"/>
</dbReference>
<organism evidence="3 4">
    <name type="scientific">Corynebacterium matruchotii</name>
    <dbReference type="NCBI Taxonomy" id="43768"/>
    <lineage>
        <taxon>Bacteria</taxon>
        <taxon>Bacillati</taxon>
        <taxon>Actinomycetota</taxon>
        <taxon>Actinomycetes</taxon>
        <taxon>Mycobacteriales</taxon>
        <taxon>Corynebacteriaceae</taxon>
        <taxon>Corynebacterium</taxon>
    </lineage>
</organism>
<sequence length="219" mass="24284">MNLSTLRTTTRMARRAYGSYADYRNRKAQQAYEALVEAANKADVHELIDESQKRFNTLSEKALDRIEAARKDINVEGAVEKASEKFAELTELGKKKTRKERKALKKSARKAERKVNAKFARRKRGRKFVKFTVLTAIGFGVGAAVYYVLWPKSAPEGYGTQPPTVGEYEGSEGSEAEAQAKPASPSSPASPEVGVSAAERDDELLDALEEQLKDHKSND</sequence>
<evidence type="ECO:0000313" key="4">
    <source>
        <dbReference type="Proteomes" id="UP000249886"/>
    </source>
</evidence>
<evidence type="ECO:0000256" key="1">
    <source>
        <dbReference type="SAM" id="MobiDB-lite"/>
    </source>
</evidence>
<proteinExistence type="predicted"/>
<keyword evidence="2" id="KW-0812">Transmembrane</keyword>
<keyword evidence="2" id="KW-1133">Transmembrane helix</keyword>
<dbReference type="EMBL" id="UARK01000001">
    <property type="protein sequence ID" value="SPW24427.1"/>
    <property type="molecule type" value="Genomic_DNA"/>
</dbReference>
<feature type="compositionally biased region" description="Low complexity" evidence="1">
    <location>
        <begin position="176"/>
        <end position="197"/>
    </location>
</feature>
<feature type="transmembrane region" description="Helical" evidence="2">
    <location>
        <begin position="128"/>
        <end position="149"/>
    </location>
</feature>
<feature type="region of interest" description="Disordered" evidence="1">
    <location>
        <begin position="160"/>
        <end position="203"/>
    </location>
</feature>
<protein>
    <submittedName>
        <fullName evidence="3">Uncharacterized protein</fullName>
    </submittedName>
</protein>
<name>A0A8B4H1Y7_9CORY</name>
<dbReference type="AlphaFoldDB" id="A0A8B4H1Y7"/>
<dbReference type="Proteomes" id="UP000249886">
    <property type="component" value="Unassembled WGS sequence"/>
</dbReference>
<comment type="caution">
    <text evidence="3">The sequence shown here is derived from an EMBL/GenBank/DDBJ whole genome shotgun (WGS) entry which is preliminary data.</text>
</comment>
<gene>
    <name evidence="3" type="ORF">NCTC10254_00806</name>
</gene>
<dbReference type="GeneID" id="84574755"/>